<sequence length="79" mass="8755">MVPGFSAAEICLSAARGSQCSKMCWSRAFLAGWVLLLVLLQYLQAVPIGIDKTKVKETEEKPEEPPASVVRRFIQTMKT</sequence>
<organism evidence="1 2">
    <name type="scientific">Goodea atripinnis</name>
    <dbReference type="NCBI Taxonomy" id="208336"/>
    <lineage>
        <taxon>Eukaryota</taxon>
        <taxon>Metazoa</taxon>
        <taxon>Chordata</taxon>
        <taxon>Craniata</taxon>
        <taxon>Vertebrata</taxon>
        <taxon>Euteleostomi</taxon>
        <taxon>Actinopterygii</taxon>
        <taxon>Neopterygii</taxon>
        <taxon>Teleostei</taxon>
        <taxon>Neoteleostei</taxon>
        <taxon>Acanthomorphata</taxon>
        <taxon>Ovalentaria</taxon>
        <taxon>Atherinomorphae</taxon>
        <taxon>Cyprinodontiformes</taxon>
        <taxon>Goodeidae</taxon>
        <taxon>Goodea</taxon>
    </lineage>
</organism>
<evidence type="ECO:0000313" key="1">
    <source>
        <dbReference type="EMBL" id="MEQ2178815.1"/>
    </source>
</evidence>
<accession>A0ABV0P5U0</accession>
<proteinExistence type="predicted"/>
<protein>
    <submittedName>
        <fullName evidence="1">Uncharacterized protein</fullName>
    </submittedName>
</protein>
<evidence type="ECO:0000313" key="2">
    <source>
        <dbReference type="Proteomes" id="UP001476798"/>
    </source>
</evidence>
<name>A0ABV0P5U0_9TELE</name>
<reference evidence="1 2" key="1">
    <citation type="submission" date="2021-06" db="EMBL/GenBank/DDBJ databases">
        <authorList>
            <person name="Palmer J.M."/>
        </authorList>
    </citation>
    <scope>NUCLEOTIDE SEQUENCE [LARGE SCALE GENOMIC DNA]</scope>
    <source>
        <strain evidence="1 2">GA_2019</strain>
        <tissue evidence="1">Muscle</tissue>
    </source>
</reference>
<comment type="caution">
    <text evidence="1">The sequence shown here is derived from an EMBL/GenBank/DDBJ whole genome shotgun (WGS) entry which is preliminary data.</text>
</comment>
<gene>
    <name evidence="1" type="ORF">GOODEAATRI_018099</name>
</gene>
<dbReference type="EMBL" id="JAHRIO010061486">
    <property type="protein sequence ID" value="MEQ2178815.1"/>
    <property type="molecule type" value="Genomic_DNA"/>
</dbReference>
<dbReference type="Proteomes" id="UP001476798">
    <property type="component" value="Unassembled WGS sequence"/>
</dbReference>
<keyword evidence="2" id="KW-1185">Reference proteome</keyword>